<feature type="transmembrane region" description="Helical" evidence="8">
    <location>
        <begin position="445"/>
        <end position="467"/>
    </location>
</feature>
<evidence type="ECO:0008006" key="11">
    <source>
        <dbReference type="Google" id="ProtNLM"/>
    </source>
</evidence>
<dbReference type="InterPro" id="IPR026030">
    <property type="entry name" value="Pur-cyt_permease_Fcy2/21/22"/>
</dbReference>
<evidence type="ECO:0000256" key="6">
    <source>
        <dbReference type="ARBA" id="ARBA00023136"/>
    </source>
</evidence>
<dbReference type="Proteomes" id="UP001241092">
    <property type="component" value="Chromosome"/>
</dbReference>
<keyword evidence="3 7" id="KW-0813">Transport</keyword>
<feature type="transmembrane region" description="Helical" evidence="8">
    <location>
        <begin position="216"/>
        <end position="237"/>
    </location>
</feature>
<dbReference type="PIRSF" id="PIRSF002744">
    <property type="entry name" value="Pur-cyt_permease"/>
    <property type="match status" value="1"/>
</dbReference>
<evidence type="ECO:0000256" key="8">
    <source>
        <dbReference type="SAM" id="Phobius"/>
    </source>
</evidence>
<evidence type="ECO:0000256" key="2">
    <source>
        <dbReference type="ARBA" id="ARBA00008974"/>
    </source>
</evidence>
<dbReference type="GO" id="GO:0005886">
    <property type="term" value="C:plasma membrane"/>
    <property type="evidence" value="ECO:0007669"/>
    <property type="project" value="TreeGrafter"/>
</dbReference>
<feature type="transmembrane region" description="Helical" evidence="8">
    <location>
        <begin position="149"/>
        <end position="175"/>
    </location>
</feature>
<dbReference type="GO" id="GO:0022857">
    <property type="term" value="F:transmembrane transporter activity"/>
    <property type="evidence" value="ECO:0007669"/>
    <property type="project" value="InterPro"/>
</dbReference>
<dbReference type="PANTHER" id="PTHR31806:SF1">
    <property type="entry name" value="PURINE-CYTOSINE PERMEASE FCY2-RELATED"/>
    <property type="match status" value="1"/>
</dbReference>
<dbReference type="InterPro" id="IPR001248">
    <property type="entry name" value="Pur-cyt_permease"/>
</dbReference>
<protein>
    <recommendedName>
        <fullName evidence="11">Nitrate reductase</fullName>
    </recommendedName>
</protein>
<feature type="transmembrane region" description="Helical" evidence="8">
    <location>
        <begin position="45"/>
        <end position="69"/>
    </location>
</feature>
<evidence type="ECO:0000313" key="10">
    <source>
        <dbReference type="Proteomes" id="UP001241092"/>
    </source>
</evidence>
<dbReference type="AlphaFoldDB" id="A0AAI8XNP6"/>
<dbReference type="Pfam" id="PF02133">
    <property type="entry name" value="Transp_cyt_pur"/>
    <property type="match status" value="1"/>
</dbReference>
<feature type="transmembrane region" description="Helical" evidence="8">
    <location>
        <begin position="117"/>
        <end position="137"/>
    </location>
</feature>
<evidence type="ECO:0000256" key="7">
    <source>
        <dbReference type="PIRNR" id="PIRNR002744"/>
    </source>
</evidence>
<keyword evidence="4 8" id="KW-0812">Transmembrane</keyword>
<evidence type="ECO:0000256" key="3">
    <source>
        <dbReference type="ARBA" id="ARBA00022448"/>
    </source>
</evidence>
<dbReference type="Gene3D" id="1.10.4160.10">
    <property type="entry name" value="Hydantoin permease"/>
    <property type="match status" value="1"/>
</dbReference>
<feature type="transmembrane region" description="Helical" evidence="8">
    <location>
        <begin position="258"/>
        <end position="280"/>
    </location>
</feature>
<dbReference type="EMBL" id="AP027452">
    <property type="protein sequence ID" value="BDY29140.1"/>
    <property type="molecule type" value="Genomic_DNA"/>
</dbReference>
<evidence type="ECO:0000313" key="9">
    <source>
        <dbReference type="EMBL" id="BDY29140.1"/>
    </source>
</evidence>
<sequence>MAPMTADPAATTDLPAAADQAGRVETHGIDYIPESERHGRARELFAVWAAPNVGYLALVVGGTLILMGLSLWQALAVIVVGNLFSILTGIVAASGPASGTPSEVITRAVFGIRGNRVNIVVTSWFISVCYLALNWAAASYTAFRLAERFGVAVTLPVKIGLILAVAVITLAISVYGHATIVRLYQPLALVLTAVFVVMAAYVLGSANWGYQPGQPLHGIELWATVAAGLAIVASAPLSYTNSADFARYLPTASSPFAVAGWTTLGAYVPSVLITGLGALAATALDMADPETALEGALPSWFVPIFLIAVILGTMANNAMTAYSSGLALQAVGLRLRRSRSVLLDGSIGAAMTMYALLVSNFLDTVSNMMQLVVTVMGPVMAVYVADVLWRRNAYDGPGLTDQTPASPYWYTAGVNRAGAVAVLIGIGLSLLCVAAPVYTGPIAEAIGGVDLSLPVGLLVPAVLYVVLMGRRKAVPA</sequence>
<feature type="transmembrane region" description="Helical" evidence="8">
    <location>
        <begin position="300"/>
        <end position="320"/>
    </location>
</feature>
<accession>A0AAI8XNP6</accession>
<gene>
    <name evidence="9" type="ORF">hbim_03076</name>
</gene>
<feature type="transmembrane region" description="Helical" evidence="8">
    <location>
        <begin position="368"/>
        <end position="389"/>
    </location>
</feature>
<feature type="transmembrane region" description="Helical" evidence="8">
    <location>
        <begin position="75"/>
        <end position="96"/>
    </location>
</feature>
<comment type="similarity">
    <text evidence="2 7">Belongs to the purine-cytosine permease (2.A.39) family.</text>
</comment>
<organism evidence="9 10">
    <name type="scientific">Mycolicibacterium mageritense</name>
    <name type="common">Mycobacterium mageritense</name>
    <dbReference type="NCBI Taxonomy" id="53462"/>
    <lineage>
        <taxon>Bacteria</taxon>
        <taxon>Bacillati</taxon>
        <taxon>Actinomycetota</taxon>
        <taxon>Actinomycetes</taxon>
        <taxon>Mycobacteriales</taxon>
        <taxon>Mycobacteriaceae</taxon>
        <taxon>Mycolicibacterium</taxon>
    </lineage>
</organism>
<evidence type="ECO:0000256" key="1">
    <source>
        <dbReference type="ARBA" id="ARBA00004141"/>
    </source>
</evidence>
<keyword evidence="5 8" id="KW-1133">Transmembrane helix</keyword>
<feature type="transmembrane region" description="Helical" evidence="8">
    <location>
        <begin position="341"/>
        <end position="362"/>
    </location>
</feature>
<proteinExistence type="inferred from homology"/>
<dbReference type="PANTHER" id="PTHR31806">
    <property type="entry name" value="PURINE-CYTOSINE PERMEASE FCY2-RELATED"/>
    <property type="match status" value="1"/>
</dbReference>
<reference evidence="9" key="1">
    <citation type="submission" date="2023-03" db="EMBL/GenBank/DDBJ databases">
        <title>Draft genome sequence of a Mycolicibacterium mageritense strain H4_3_1 isolated from a hybrid biological-inorganic system reactor.</title>
        <authorList>
            <person name="Feng X."/>
            <person name="Kazama D."/>
            <person name="Sato K."/>
            <person name="Kobayashi H."/>
        </authorList>
    </citation>
    <scope>NUCLEOTIDE SEQUENCE</scope>
    <source>
        <strain evidence="9">H4_3_1</strain>
    </source>
</reference>
<comment type="subcellular location">
    <subcellularLocation>
        <location evidence="1">Membrane</location>
        <topology evidence="1">Multi-pass membrane protein</topology>
    </subcellularLocation>
</comment>
<name>A0AAI8XNP6_MYCME</name>
<feature type="transmembrane region" description="Helical" evidence="8">
    <location>
        <begin position="417"/>
        <end position="439"/>
    </location>
</feature>
<evidence type="ECO:0000256" key="4">
    <source>
        <dbReference type="ARBA" id="ARBA00022692"/>
    </source>
</evidence>
<keyword evidence="6 7" id="KW-0472">Membrane</keyword>
<feature type="transmembrane region" description="Helical" evidence="8">
    <location>
        <begin position="187"/>
        <end position="210"/>
    </location>
</feature>
<evidence type="ECO:0000256" key="5">
    <source>
        <dbReference type="ARBA" id="ARBA00022989"/>
    </source>
</evidence>